<sequence>MLKQSVATLFGTASLLGASPAAFAGQGDYAKIEMPNVMQGMADRVNKQCLMESLGNRECLVYADDGAKLYQGANGQVLLGRVNAAIQAFENVPGLVESKKWSQVSGVMTGPMGELVRNMLLLSDLSENGTQAKKMVQVVKTDLYGISAAVERKDGATALKFHQAATKDLVTFVKTL</sequence>
<evidence type="ECO:0000256" key="2">
    <source>
        <dbReference type="SAM" id="SignalP"/>
    </source>
</evidence>
<keyword evidence="2" id="KW-0732">Signal</keyword>
<reference evidence="3" key="1">
    <citation type="submission" date="2021-01" db="EMBL/GenBank/DDBJ databases">
        <authorList>
            <person name="Corre E."/>
            <person name="Pelletier E."/>
            <person name="Niang G."/>
            <person name="Scheremetjew M."/>
            <person name="Finn R."/>
            <person name="Kale V."/>
            <person name="Holt S."/>
            <person name="Cochrane G."/>
            <person name="Meng A."/>
            <person name="Brown T."/>
            <person name="Cohen L."/>
        </authorList>
    </citation>
    <scope>NUCLEOTIDE SEQUENCE</scope>
    <source>
        <strain evidence="3">CCMP125</strain>
    </source>
</reference>
<dbReference type="AlphaFoldDB" id="A0A7S2YHQ8"/>
<dbReference type="Gene3D" id="1.20.120.290">
    <property type="entry name" value="Oxygen-evolving enhancer protein 3 (PsbQ), four-helix up-down bundle"/>
    <property type="match status" value="1"/>
</dbReference>
<keyword evidence="1" id="KW-0793">Thylakoid</keyword>
<dbReference type="SUPFAM" id="SSF101112">
    <property type="entry name" value="Oxygen-evolving enhancer protein 3"/>
    <property type="match status" value="1"/>
</dbReference>
<protein>
    <submittedName>
        <fullName evidence="3">Uncharacterized protein</fullName>
    </submittedName>
</protein>
<gene>
    <name evidence="3" type="ORF">APAL1065_LOCUS17558</name>
</gene>
<dbReference type="EMBL" id="HBHT01026185">
    <property type="protein sequence ID" value="CAD9977435.1"/>
    <property type="molecule type" value="Transcribed_RNA"/>
</dbReference>
<feature type="signal peptide" evidence="2">
    <location>
        <begin position="1"/>
        <end position="24"/>
    </location>
</feature>
<feature type="chain" id="PRO_5031326009" evidence="2">
    <location>
        <begin position="25"/>
        <end position="176"/>
    </location>
</feature>
<dbReference type="InterPro" id="IPR023222">
    <property type="entry name" value="PsbQ-like_dom_sf"/>
</dbReference>
<evidence type="ECO:0000313" key="3">
    <source>
        <dbReference type="EMBL" id="CAD9977435.1"/>
    </source>
</evidence>
<evidence type="ECO:0000256" key="1">
    <source>
        <dbReference type="ARBA" id="ARBA00023078"/>
    </source>
</evidence>
<organism evidence="3">
    <name type="scientific">Entomoneis paludosa</name>
    <dbReference type="NCBI Taxonomy" id="265537"/>
    <lineage>
        <taxon>Eukaryota</taxon>
        <taxon>Sar</taxon>
        <taxon>Stramenopiles</taxon>
        <taxon>Ochrophyta</taxon>
        <taxon>Bacillariophyta</taxon>
        <taxon>Bacillariophyceae</taxon>
        <taxon>Bacillariophycidae</taxon>
        <taxon>Entomoneidaceae</taxon>
        <taxon>Entomoneis</taxon>
    </lineage>
</organism>
<accession>A0A7S2YHQ8</accession>
<proteinExistence type="predicted"/>
<name>A0A7S2YHQ8_9STRA</name>